<keyword evidence="1" id="KW-0472">Membrane</keyword>
<dbReference type="InterPro" id="IPR000620">
    <property type="entry name" value="EamA_dom"/>
</dbReference>
<accession>A0A2P7SCD9</accession>
<dbReference type="PANTHER" id="PTHR22911">
    <property type="entry name" value="ACYL-MALONYL CONDENSING ENZYME-RELATED"/>
    <property type="match status" value="1"/>
</dbReference>
<sequence length="145" mass="14996">MNSALASWQFWAVLSAAFAALTAIFAKVGVENVNSDFATLIRTIVILAVTASIVVATGQAQALGSISTKTYAFLILSGCATGASWLCYFRALKLGQAAQVAPIDKLSVVLVAVFGVLFLGERLSGANWLGVALIAAGAVLVAYRV</sequence>
<protein>
    <submittedName>
        <fullName evidence="3">Transporter</fullName>
    </submittedName>
</protein>
<proteinExistence type="predicted"/>
<dbReference type="FunFam" id="1.10.3730.20:FF:000009">
    <property type="entry name" value="EamA family transporter"/>
    <property type="match status" value="1"/>
</dbReference>
<feature type="transmembrane region" description="Helical" evidence="1">
    <location>
        <begin position="6"/>
        <end position="25"/>
    </location>
</feature>
<reference evidence="3 4" key="1">
    <citation type="submission" date="2018-03" db="EMBL/GenBank/DDBJ databases">
        <title>The draft genome of Mesorhizobium soli JCM 19897.</title>
        <authorList>
            <person name="Li L."/>
            <person name="Liu L."/>
            <person name="Liang L."/>
            <person name="Wang T."/>
            <person name="Zhang X."/>
        </authorList>
    </citation>
    <scope>NUCLEOTIDE SEQUENCE [LARGE SCALE GENOMIC DNA]</scope>
    <source>
        <strain evidence="3 4">JCM 19897</strain>
    </source>
</reference>
<keyword evidence="4" id="KW-1185">Reference proteome</keyword>
<keyword evidence="1" id="KW-1133">Transmembrane helix</keyword>
<feature type="transmembrane region" description="Helical" evidence="1">
    <location>
        <begin position="126"/>
        <end position="143"/>
    </location>
</feature>
<dbReference type="SUPFAM" id="SSF103481">
    <property type="entry name" value="Multidrug resistance efflux transporter EmrE"/>
    <property type="match status" value="1"/>
</dbReference>
<evidence type="ECO:0000313" key="3">
    <source>
        <dbReference type="EMBL" id="PSJ60177.1"/>
    </source>
</evidence>
<evidence type="ECO:0000256" key="1">
    <source>
        <dbReference type="SAM" id="Phobius"/>
    </source>
</evidence>
<evidence type="ECO:0000259" key="2">
    <source>
        <dbReference type="Pfam" id="PF00892"/>
    </source>
</evidence>
<feature type="transmembrane region" description="Helical" evidence="1">
    <location>
        <begin position="103"/>
        <end position="120"/>
    </location>
</feature>
<keyword evidence="1" id="KW-0812">Transmembrane</keyword>
<dbReference type="GO" id="GO:0016020">
    <property type="term" value="C:membrane"/>
    <property type="evidence" value="ECO:0007669"/>
    <property type="project" value="InterPro"/>
</dbReference>
<feature type="transmembrane region" description="Helical" evidence="1">
    <location>
        <begin position="37"/>
        <end position="58"/>
    </location>
</feature>
<organism evidence="3 4">
    <name type="scientific">Pseudaminobacter soli</name>
    <name type="common">ex Li et al. 2025</name>
    <dbReference type="NCBI Taxonomy" id="1295366"/>
    <lineage>
        <taxon>Bacteria</taxon>
        <taxon>Pseudomonadati</taxon>
        <taxon>Pseudomonadota</taxon>
        <taxon>Alphaproteobacteria</taxon>
        <taxon>Hyphomicrobiales</taxon>
        <taxon>Phyllobacteriaceae</taxon>
        <taxon>Pseudaminobacter</taxon>
    </lineage>
</organism>
<evidence type="ECO:0000313" key="4">
    <source>
        <dbReference type="Proteomes" id="UP000240653"/>
    </source>
</evidence>
<dbReference type="AlphaFoldDB" id="A0A2P7SCD9"/>
<dbReference type="Proteomes" id="UP000240653">
    <property type="component" value="Unassembled WGS sequence"/>
</dbReference>
<dbReference type="Gene3D" id="1.10.3730.20">
    <property type="match status" value="1"/>
</dbReference>
<dbReference type="Pfam" id="PF00892">
    <property type="entry name" value="EamA"/>
    <property type="match status" value="1"/>
</dbReference>
<name>A0A2P7SCD9_9HYPH</name>
<dbReference type="EMBL" id="PXYL01000006">
    <property type="protein sequence ID" value="PSJ60177.1"/>
    <property type="molecule type" value="Genomic_DNA"/>
</dbReference>
<gene>
    <name evidence="3" type="ORF">C7I85_13430</name>
</gene>
<dbReference type="RefSeq" id="WP_106724507.1">
    <property type="nucleotide sequence ID" value="NZ_PXYL01000006.1"/>
</dbReference>
<comment type="caution">
    <text evidence="3">The sequence shown here is derived from an EMBL/GenBank/DDBJ whole genome shotgun (WGS) entry which is preliminary data.</text>
</comment>
<feature type="transmembrane region" description="Helical" evidence="1">
    <location>
        <begin position="70"/>
        <end position="91"/>
    </location>
</feature>
<dbReference type="PANTHER" id="PTHR22911:SF137">
    <property type="entry name" value="SOLUTE CARRIER FAMILY 35 MEMBER G2-RELATED"/>
    <property type="match status" value="1"/>
</dbReference>
<feature type="domain" description="EamA" evidence="2">
    <location>
        <begin position="7"/>
        <end position="142"/>
    </location>
</feature>
<dbReference type="InterPro" id="IPR037185">
    <property type="entry name" value="EmrE-like"/>
</dbReference>
<dbReference type="OrthoDB" id="9806718at2"/>